<feature type="compositionally biased region" description="Polar residues" evidence="1">
    <location>
        <begin position="116"/>
        <end position="128"/>
    </location>
</feature>
<evidence type="ECO:0000313" key="3">
    <source>
        <dbReference type="Proteomes" id="UP000076727"/>
    </source>
</evidence>
<sequence>MPLQPADSDAFDAWFLTVRDTLTLVSSEPPSPADVAEEMLKLVLAFPQEERFNDSYVSMMMERKANRALSATQHHERIKQLLEGSEWKADEIAETSTTIEEGKVLRSSAKTVHARASSTQSSARLNRTQHWKDQLTNPRRRTWADIVAGRNRPKDGICP</sequence>
<evidence type="ECO:0000313" key="2">
    <source>
        <dbReference type="EMBL" id="KZT67823.1"/>
    </source>
</evidence>
<accession>A0A165P6H2</accession>
<protein>
    <submittedName>
        <fullName evidence="2">Uncharacterized protein</fullName>
    </submittedName>
</protein>
<dbReference type="Proteomes" id="UP000076727">
    <property type="component" value="Unassembled WGS sequence"/>
</dbReference>
<keyword evidence="3" id="KW-1185">Reference proteome</keyword>
<name>A0A165P6H2_9APHY</name>
<dbReference type="EMBL" id="KV429072">
    <property type="protein sequence ID" value="KZT67823.1"/>
    <property type="molecule type" value="Genomic_DNA"/>
</dbReference>
<feature type="region of interest" description="Disordered" evidence="1">
    <location>
        <begin position="112"/>
        <end position="137"/>
    </location>
</feature>
<evidence type="ECO:0000256" key="1">
    <source>
        <dbReference type="SAM" id="MobiDB-lite"/>
    </source>
</evidence>
<reference evidence="2 3" key="1">
    <citation type="journal article" date="2016" name="Mol. Biol. Evol.">
        <title>Comparative Genomics of Early-Diverging Mushroom-Forming Fungi Provides Insights into the Origins of Lignocellulose Decay Capabilities.</title>
        <authorList>
            <person name="Nagy L.G."/>
            <person name="Riley R."/>
            <person name="Tritt A."/>
            <person name="Adam C."/>
            <person name="Daum C."/>
            <person name="Floudas D."/>
            <person name="Sun H."/>
            <person name="Yadav J.S."/>
            <person name="Pangilinan J."/>
            <person name="Larsson K.H."/>
            <person name="Matsuura K."/>
            <person name="Barry K."/>
            <person name="Labutti K."/>
            <person name="Kuo R."/>
            <person name="Ohm R.A."/>
            <person name="Bhattacharya S.S."/>
            <person name="Shirouzu T."/>
            <person name="Yoshinaga Y."/>
            <person name="Martin F.M."/>
            <person name="Grigoriev I.V."/>
            <person name="Hibbett D.S."/>
        </authorList>
    </citation>
    <scope>NUCLEOTIDE SEQUENCE [LARGE SCALE GENOMIC DNA]</scope>
    <source>
        <strain evidence="2 3">L-15889</strain>
    </source>
</reference>
<proteinExistence type="predicted"/>
<dbReference type="AlphaFoldDB" id="A0A165P6H2"/>
<gene>
    <name evidence="2" type="ORF">DAEQUDRAFT_766789</name>
</gene>
<organism evidence="2 3">
    <name type="scientific">Daedalea quercina L-15889</name>
    <dbReference type="NCBI Taxonomy" id="1314783"/>
    <lineage>
        <taxon>Eukaryota</taxon>
        <taxon>Fungi</taxon>
        <taxon>Dikarya</taxon>
        <taxon>Basidiomycota</taxon>
        <taxon>Agaricomycotina</taxon>
        <taxon>Agaricomycetes</taxon>
        <taxon>Polyporales</taxon>
        <taxon>Fomitopsis</taxon>
    </lineage>
</organism>